<evidence type="ECO:0000313" key="12">
    <source>
        <dbReference type="Proteomes" id="UP000005947"/>
    </source>
</evidence>
<dbReference type="Pfam" id="PF04715">
    <property type="entry name" value="Anth_synt_I_N"/>
    <property type="match status" value="1"/>
</dbReference>
<evidence type="ECO:0000256" key="4">
    <source>
        <dbReference type="ARBA" id="ARBA00022723"/>
    </source>
</evidence>
<comment type="subunit">
    <text evidence="2">Heterotetramer consisting of two non-identical subunits: a beta subunit (TrpG) and a large alpha subunit (TrpE).</text>
</comment>
<gene>
    <name evidence="11" type="ORF">HMPREF0091_10723</name>
</gene>
<proteinExistence type="predicted"/>
<dbReference type="PRINTS" id="PR00095">
    <property type="entry name" value="ANTSNTHASEI"/>
</dbReference>
<evidence type="ECO:0000256" key="8">
    <source>
        <dbReference type="ARBA" id="ARBA00047683"/>
    </source>
</evidence>
<evidence type="ECO:0000256" key="5">
    <source>
        <dbReference type="ARBA" id="ARBA00022842"/>
    </source>
</evidence>
<dbReference type="InterPro" id="IPR005801">
    <property type="entry name" value="ADC_synthase"/>
</dbReference>
<evidence type="ECO:0000313" key="11">
    <source>
        <dbReference type="EMBL" id="EGF23776.1"/>
    </source>
</evidence>
<comment type="catalytic activity">
    <reaction evidence="8">
        <text>chorismate + L-glutamine = anthranilate + pyruvate + L-glutamate + H(+)</text>
        <dbReference type="Rhea" id="RHEA:21732"/>
        <dbReference type="ChEBI" id="CHEBI:15361"/>
        <dbReference type="ChEBI" id="CHEBI:15378"/>
        <dbReference type="ChEBI" id="CHEBI:16567"/>
        <dbReference type="ChEBI" id="CHEBI:29748"/>
        <dbReference type="ChEBI" id="CHEBI:29985"/>
        <dbReference type="ChEBI" id="CHEBI:58359"/>
        <dbReference type="EC" id="4.1.3.27"/>
    </reaction>
</comment>
<dbReference type="GeneID" id="93210324"/>
<dbReference type="PANTHER" id="PTHR11236:SF48">
    <property type="entry name" value="ISOCHORISMATE SYNTHASE MENF"/>
    <property type="match status" value="1"/>
</dbReference>
<dbReference type="PANTHER" id="PTHR11236">
    <property type="entry name" value="AMINOBENZOATE/ANTHRANILATE SYNTHASE"/>
    <property type="match status" value="1"/>
</dbReference>
<keyword evidence="5" id="KW-0460">Magnesium</keyword>
<dbReference type="AlphaFoldDB" id="F1T510"/>
<evidence type="ECO:0000256" key="7">
    <source>
        <dbReference type="ARBA" id="ARBA00025634"/>
    </source>
</evidence>
<evidence type="ECO:0000256" key="2">
    <source>
        <dbReference type="ARBA" id="ARBA00011575"/>
    </source>
</evidence>
<feature type="domain" description="Chorismate-utilising enzyme C-terminal" evidence="9">
    <location>
        <begin position="223"/>
        <end position="476"/>
    </location>
</feature>
<organism evidence="11 12">
    <name type="scientific">Fannyhessea vaginae DSM 15829</name>
    <dbReference type="NCBI Taxonomy" id="525256"/>
    <lineage>
        <taxon>Bacteria</taxon>
        <taxon>Bacillati</taxon>
        <taxon>Actinomycetota</taxon>
        <taxon>Coriobacteriia</taxon>
        <taxon>Coriobacteriales</taxon>
        <taxon>Atopobiaceae</taxon>
        <taxon>Fannyhessea</taxon>
    </lineage>
</organism>
<accession>F1T510</accession>
<dbReference type="Pfam" id="PF00425">
    <property type="entry name" value="Chorismate_bind"/>
    <property type="match status" value="1"/>
</dbReference>
<reference evidence="11 12" key="1">
    <citation type="submission" date="2011-02" db="EMBL/GenBank/DDBJ databases">
        <authorList>
            <person name="Muzny D."/>
            <person name="Qin X."/>
            <person name="Buhay C."/>
            <person name="Dugan-Rocha S."/>
            <person name="Ding Y."/>
            <person name="Chen G."/>
            <person name="Hawes A."/>
            <person name="Holder M."/>
            <person name="Jhangiani S."/>
            <person name="Johnson A."/>
            <person name="Khan Z."/>
            <person name="Li Z."/>
            <person name="Liu W."/>
            <person name="Liu X."/>
            <person name="Perez L."/>
            <person name="Shen H."/>
            <person name="Wang Q."/>
            <person name="Watt J."/>
            <person name="Xi L."/>
            <person name="Xin Y."/>
            <person name="Zhou J."/>
            <person name="Deng J."/>
            <person name="Jiang H."/>
            <person name="Liu Y."/>
            <person name="Qu J."/>
            <person name="Song X.-Z."/>
            <person name="Zhang L."/>
            <person name="Villasana D."/>
            <person name="Johnson A."/>
            <person name="Liu J."/>
            <person name="Liyanage D."/>
            <person name="Lorensuhewa L."/>
            <person name="Robinson T."/>
            <person name="Song A."/>
            <person name="Song B.-B."/>
            <person name="Dinh H."/>
            <person name="Thornton R."/>
            <person name="Coyle M."/>
            <person name="Francisco L."/>
            <person name="Jackson L."/>
            <person name="Javaid M."/>
            <person name="Korchina V."/>
            <person name="Kovar C."/>
            <person name="Mata R."/>
            <person name="Mathew T."/>
            <person name="Ngo R."/>
            <person name="Nguyen L."/>
            <person name="Nguyen N."/>
            <person name="Okwuonu G."/>
            <person name="Ongeri F."/>
            <person name="Pham C."/>
            <person name="Simmons D."/>
            <person name="Wilczek-Boney K."/>
            <person name="Hale W."/>
            <person name="Jakkamsetti A."/>
            <person name="Pham P."/>
            <person name="Ruth R."/>
            <person name="San Lucas F."/>
            <person name="Warren J."/>
            <person name="Zhang J."/>
            <person name="Zhao Z."/>
            <person name="Zhou C."/>
            <person name="Zhu D."/>
            <person name="Lee S."/>
            <person name="Bess C."/>
            <person name="Blankenburg K."/>
            <person name="Forbes L."/>
            <person name="Fu Q."/>
            <person name="Gubbala S."/>
            <person name="Hirani K."/>
            <person name="Jayaseelan J.C."/>
            <person name="Lara F."/>
            <person name="Munidasa M."/>
            <person name="Palculict T."/>
            <person name="Patil S."/>
            <person name="Pu L.-L."/>
            <person name="Saada N."/>
            <person name="Tang L."/>
            <person name="Weissenberger G."/>
            <person name="Zhu Y."/>
            <person name="Hemphill L."/>
            <person name="Shang Y."/>
            <person name="Youmans B."/>
            <person name="Ayvaz T."/>
            <person name="Ross M."/>
            <person name="Santibanez J."/>
            <person name="Aqrawi P."/>
            <person name="Gross S."/>
            <person name="Joshi V."/>
            <person name="Fowler G."/>
            <person name="Nazareth L."/>
            <person name="Reid J."/>
            <person name="Worley K."/>
            <person name="Petrosino J."/>
            <person name="Highlander S."/>
            <person name="Gibbs R."/>
        </authorList>
    </citation>
    <scope>NUCLEOTIDE SEQUENCE [LARGE SCALE GENOMIC DNA]</scope>
    <source>
        <strain evidence="11 12">DSM 15829</strain>
    </source>
</reference>
<dbReference type="SUPFAM" id="SSF56322">
    <property type="entry name" value="ADC synthase"/>
    <property type="match status" value="1"/>
</dbReference>
<comment type="cofactor">
    <cofactor evidence="1">
        <name>Mg(2+)</name>
        <dbReference type="ChEBI" id="CHEBI:18420"/>
    </cofactor>
</comment>
<dbReference type="GO" id="GO:0000162">
    <property type="term" value="P:L-tryptophan biosynthetic process"/>
    <property type="evidence" value="ECO:0007669"/>
    <property type="project" value="TreeGrafter"/>
</dbReference>
<evidence type="ECO:0000256" key="6">
    <source>
        <dbReference type="ARBA" id="ARBA00023239"/>
    </source>
</evidence>
<dbReference type="OrthoDB" id="3518032at2"/>
<dbReference type="InterPro" id="IPR006805">
    <property type="entry name" value="Anth_synth_I_N"/>
</dbReference>
<comment type="function">
    <text evidence="7">Part of a heterotetrameric complex that catalyzes the two-step biosynthesis of anthranilate, an intermediate in the biosynthesis of L-tryptophan. In the first step, the glutamine-binding beta subunit (TrpG) of anthranilate synthase (AS) provides the glutamine amidotransferase activity which generates ammonia as a substrate that, along with chorismate, is used in the second step, catalyzed by the large alpha subunit of AS (TrpE) to produce anthranilate. In the absence of TrpG, TrpE can synthesize anthranilate directly from chorismate and high concentrations of ammonia.</text>
</comment>
<evidence type="ECO:0000256" key="1">
    <source>
        <dbReference type="ARBA" id="ARBA00001946"/>
    </source>
</evidence>
<name>F1T510_9ACTN</name>
<dbReference type="Gene3D" id="3.60.120.10">
    <property type="entry name" value="Anthranilate synthase"/>
    <property type="match status" value="1"/>
</dbReference>
<dbReference type="Proteomes" id="UP000005947">
    <property type="component" value="Unassembled WGS sequence"/>
</dbReference>
<dbReference type="RefSeq" id="WP_006302905.1">
    <property type="nucleotide sequence ID" value="NZ_ACGK02000001.1"/>
</dbReference>
<dbReference type="InterPro" id="IPR015890">
    <property type="entry name" value="Chorismate_C"/>
</dbReference>
<sequence>MEAQPLAANLSFAQLMRLKDEARYKQVPLVYALPMHNYTPTQVLRVLKGISTHCYLLESAQHGDRGRYSFLGFDPTLEIYCQQGHMHIGDVDFLTDDPNFYIRQILHEHSSYKVPEFPPFCGGLVGYFSFEYLGYQEKSICADKYIDEQFRDVDLMLFDQLITFDHLQNKILLTAQVELKNLKTSYNKALLKIEQLEQLITRGKPAYIEAGSLTGELHIQHSKKSFCEMIVRAKKHIMDGDIFQIVLSNKISAAYQGSLLDTYEELKTINPSPYMFYFSGDDLEIAGSSPETLVQLQDGVLHTYPLAGTRRRGQNAFEDKQQEKQLLHDEKELAEHNMLVDLGRNDLGKVSTFGSVCVERLHSIERFSHVMHLGSAVRGCISPDKDALDAIVATMPAGTLSGAPKISACRLIAQLEKTRRGIYGGALGYLDFSGNMDTCIGIRLLYTKNGEVHVQTGAGIVADSQAEKEYEECMNKARSSLAALHIDDENMRDLT</sequence>
<feature type="domain" description="Anthranilate synthase component I N-terminal" evidence="10">
    <location>
        <begin position="38"/>
        <end position="172"/>
    </location>
</feature>
<dbReference type="GO" id="GO:0046872">
    <property type="term" value="F:metal ion binding"/>
    <property type="evidence" value="ECO:0007669"/>
    <property type="project" value="UniProtKB-KW"/>
</dbReference>
<keyword evidence="12" id="KW-1185">Reference proteome</keyword>
<dbReference type="GO" id="GO:0004049">
    <property type="term" value="F:anthranilate synthase activity"/>
    <property type="evidence" value="ECO:0007669"/>
    <property type="project" value="UniProtKB-EC"/>
</dbReference>
<dbReference type="InterPro" id="IPR019999">
    <property type="entry name" value="Anth_synth_I-like"/>
</dbReference>
<dbReference type="EMBL" id="ACGK02000001">
    <property type="protein sequence ID" value="EGF23776.1"/>
    <property type="molecule type" value="Genomic_DNA"/>
</dbReference>
<evidence type="ECO:0000259" key="10">
    <source>
        <dbReference type="Pfam" id="PF04715"/>
    </source>
</evidence>
<comment type="caution">
    <text evidence="11">The sequence shown here is derived from an EMBL/GenBank/DDBJ whole genome shotgun (WGS) entry which is preliminary data.</text>
</comment>
<dbReference type="eggNOG" id="COG0147">
    <property type="taxonomic scope" value="Bacteria"/>
</dbReference>
<evidence type="ECO:0000256" key="3">
    <source>
        <dbReference type="ARBA" id="ARBA00020653"/>
    </source>
</evidence>
<keyword evidence="4" id="KW-0479">Metal-binding</keyword>
<evidence type="ECO:0000259" key="9">
    <source>
        <dbReference type="Pfam" id="PF00425"/>
    </source>
</evidence>
<keyword evidence="6" id="KW-0456">Lyase</keyword>
<protein>
    <recommendedName>
        <fullName evidence="3">Anthranilate synthase component 1</fullName>
    </recommendedName>
</protein>